<dbReference type="EMBL" id="CADIKF010000022">
    <property type="protein sequence ID" value="CAB3759023.1"/>
    <property type="molecule type" value="Genomic_DNA"/>
</dbReference>
<evidence type="ECO:0000313" key="3">
    <source>
        <dbReference type="Proteomes" id="UP000494329"/>
    </source>
</evidence>
<dbReference type="Proteomes" id="UP000494329">
    <property type="component" value="Unassembled WGS sequence"/>
</dbReference>
<proteinExistence type="predicted"/>
<name>A0A6J5DYC1_9BURK</name>
<sequence length="237" mass="26297">MNPATTAAVVIVTMASTLSYAQPATPPERQLNYVQVANPSATQSAFVRAGEEGKTMILRPKSPVEFAKNLNAIFDQNALLEDNFYTENKLKEIFDLDEIRITSDDIGAEHHTSIRANVSESVFPIIKTREFLGGLISPAELMGEKAIDQSGSIKATIYFSMKKGGPNFDLTQKIFGKEFSHILPKPTPDGGPPMPAIPHAFEAWQYKEFGYHTIQTLTIRFNDEGELALIMIDIYKK</sequence>
<evidence type="ECO:0000256" key="1">
    <source>
        <dbReference type="SAM" id="SignalP"/>
    </source>
</evidence>
<accession>A0A6J5DYC1</accession>
<keyword evidence="1" id="KW-0732">Signal</keyword>
<protein>
    <submittedName>
        <fullName evidence="2">Uncharacterized protein</fullName>
    </submittedName>
</protein>
<organism evidence="2 3">
    <name type="scientific">Paraburkholderia solisilvae</name>
    <dbReference type="NCBI Taxonomy" id="624376"/>
    <lineage>
        <taxon>Bacteria</taxon>
        <taxon>Pseudomonadati</taxon>
        <taxon>Pseudomonadota</taxon>
        <taxon>Betaproteobacteria</taxon>
        <taxon>Burkholderiales</taxon>
        <taxon>Burkholderiaceae</taxon>
        <taxon>Paraburkholderia</taxon>
    </lineage>
</organism>
<keyword evidence="3" id="KW-1185">Reference proteome</keyword>
<gene>
    <name evidence="2" type="ORF">LMG29739_03056</name>
</gene>
<feature type="signal peptide" evidence="1">
    <location>
        <begin position="1"/>
        <end position="21"/>
    </location>
</feature>
<dbReference type="AlphaFoldDB" id="A0A6J5DYC1"/>
<dbReference type="RefSeq" id="WP_175111761.1">
    <property type="nucleotide sequence ID" value="NZ_CADIKF010000022.1"/>
</dbReference>
<evidence type="ECO:0000313" key="2">
    <source>
        <dbReference type="EMBL" id="CAB3759023.1"/>
    </source>
</evidence>
<reference evidence="2 3" key="1">
    <citation type="submission" date="2020-04" db="EMBL/GenBank/DDBJ databases">
        <authorList>
            <person name="De Canck E."/>
        </authorList>
    </citation>
    <scope>NUCLEOTIDE SEQUENCE [LARGE SCALE GENOMIC DNA]</scope>
    <source>
        <strain evidence="2 3">LMG 29739</strain>
    </source>
</reference>
<feature type="chain" id="PRO_5026886764" evidence="1">
    <location>
        <begin position="22"/>
        <end position="237"/>
    </location>
</feature>